<organism evidence="2">
    <name type="scientific">marine metagenome</name>
    <dbReference type="NCBI Taxonomy" id="408172"/>
    <lineage>
        <taxon>unclassified sequences</taxon>
        <taxon>metagenomes</taxon>
        <taxon>ecological metagenomes</taxon>
    </lineage>
</organism>
<gene>
    <name evidence="2" type="ORF">METZ01_LOCUS124791</name>
</gene>
<dbReference type="PANTHER" id="PTHR46018:SF2">
    <property type="entry name" value="ZINC PHOSPHODIESTERASE ELAC PROTEIN 1"/>
    <property type="match status" value="1"/>
</dbReference>
<dbReference type="Pfam" id="PF12706">
    <property type="entry name" value="Lactamase_B_2"/>
    <property type="match status" value="1"/>
</dbReference>
<feature type="domain" description="Metallo-beta-lactamase" evidence="1">
    <location>
        <begin position="9"/>
        <end position="196"/>
    </location>
</feature>
<dbReference type="PANTHER" id="PTHR46018">
    <property type="entry name" value="ZINC PHOSPHODIESTERASE ELAC PROTEIN 1"/>
    <property type="match status" value="1"/>
</dbReference>
<dbReference type="Gene3D" id="3.60.15.10">
    <property type="entry name" value="Ribonuclease Z/Hydroxyacylglutathione hydrolase-like"/>
    <property type="match status" value="1"/>
</dbReference>
<proteinExistence type="predicted"/>
<dbReference type="InterPro" id="IPR001279">
    <property type="entry name" value="Metallo-B-lactamas"/>
</dbReference>
<dbReference type="AlphaFoldDB" id="A0A381Y6C1"/>
<dbReference type="GO" id="GO:0042781">
    <property type="term" value="F:3'-tRNA processing endoribonuclease activity"/>
    <property type="evidence" value="ECO:0007669"/>
    <property type="project" value="TreeGrafter"/>
</dbReference>
<evidence type="ECO:0000259" key="1">
    <source>
        <dbReference type="Pfam" id="PF12706"/>
    </source>
</evidence>
<dbReference type="InterPro" id="IPR036866">
    <property type="entry name" value="RibonucZ/Hydroxyglut_hydro"/>
</dbReference>
<accession>A0A381Y6C1</accession>
<dbReference type="SUPFAM" id="SSF56281">
    <property type="entry name" value="Metallo-hydrolase/oxidoreductase"/>
    <property type="match status" value="1"/>
</dbReference>
<reference evidence="2" key="1">
    <citation type="submission" date="2018-05" db="EMBL/GenBank/DDBJ databases">
        <authorList>
            <person name="Lanie J.A."/>
            <person name="Ng W.-L."/>
            <person name="Kazmierczak K.M."/>
            <person name="Andrzejewski T.M."/>
            <person name="Davidsen T.M."/>
            <person name="Wayne K.J."/>
            <person name="Tettelin H."/>
            <person name="Glass J.I."/>
            <person name="Rusch D."/>
            <person name="Podicherti R."/>
            <person name="Tsui H.-C.T."/>
            <person name="Winkler M.E."/>
        </authorList>
    </citation>
    <scope>NUCLEOTIDE SEQUENCE</scope>
</reference>
<sequence>MVSTTNYDVMIDCGEGSYLRWQKAGYKWKNLKYILITHMHPDHIGGLIPLLFYRKIFGIDSTLTLIGPPQLQNYFDDCFRHSGLINKQDFQWIDISADDQLIIQDDIKIQALEMKHKIPCWGYRISDAGKNLVFITDTLPNSNAVKLAENADVFIHEATFGHHLREKAKEHFHTTEIQAMEIADEAKVKRLILTHFSQRLTDKDVQDWSWNGKPCIVFDEKVEI</sequence>
<dbReference type="EMBL" id="UINC01017374">
    <property type="protein sequence ID" value="SVA71937.1"/>
    <property type="molecule type" value="Genomic_DNA"/>
</dbReference>
<evidence type="ECO:0000313" key="2">
    <source>
        <dbReference type="EMBL" id="SVA71937.1"/>
    </source>
</evidence>
<protein>
    <recommendedName>
        <fullName evidence="1">Metallo-beta-lactamase domain-containing protein</fullName>
    </recommendedName>
</protein>
<name>A0A381Y6C1_9ZZZZ</name>